<evidence type="ECO:0000313" key="2">
    <source>
        <dbReference type="EMBL" id="MBF8192748.1"/>
    </source>
</evidence>
<reference evidence="2" key="1">
    <citation type="submission" date="2020-11" db="EMBL/GenBank/DDBJ databases">
        <title>Whole-genome analyses of Nonomuraea sp. K274.</title>
        <authorList>
            <person name="Veyisoglu A."/>
        </authorList>
    </citation>
    <scope>NUCLEOTIDE SEQUENCE</scope>
    <source>
        <strain evidence="2">K274</strain>
    </source>
</reference>
<dbReference type="Proteomes" id="UP000605361">
    <property type="component" value="Unassembled WGS sequence"/>
</dbReference>
<organism evidence="2 3">
    <name type="scientific">Nonomuraea cypriaca</name>
    <dbReference type="NCBI Taxonomy" id="1187855"/>
    <lineage>
        <taxon>Bacteria</taxon>
        <taxon>Bacillati</taxon>
        <taxon>Actinomycetota</taxon>
        <taxon>Actinomycetes</taxon>
        <taxon>Streptosporangiales</taxon>
        <taxon>Streptosporangiaceae</taxon>
        <taxon>Nonomuraea</taxon>
    </lineage>
</organism>
<dbReference type="CDD" id="cd03674">
    <property type="entry name" value="NUDIX_Hydrolase"/>
    <property type="match status" value="1"/>
</dbReference>
<proteinExistence type="predicted"/>
<feature type="domain" description="Nudix hydrolase" evidence="1">
    <location>
        <begin position="46"/>
        <end position="188"/>
    </location>
</feature>
<dbReference type="InterPro" id="IPR015797">
    <property type="entry name" value="NUDIX_hydrolase-like_dom_sf"/>
</dbReference>
<dbReference type="InterPro" id="IPR000086">
    <property type="entry name" value="NUDIX_hydrolase_dom"/>
</dbReference>
<accession>A0A931AIW1</accession>
<keyword evidence="3" id="KW-1185">Reference proteome</keyword>
<dbReference type="Pfam" id="PF00293">
    <property type="entry name" value="NUDIX"/>
    <property type="match status" value="1"/>
</dbReference>
<dbReference type="PROSITE" id="PS51462">
    <property type="entry name" value="NUDIX"/>
    <property type="match status" value="1"/>
</dbReference>
<comment type="caution">
    <text evidence="2">The sequence shown here is derived from an EMBL/GenBank/DDBJ whole genome shotgun (WGS) entry which is preliminary data.</text>
</comment>
<name>A0A931AIW1_9ACTN</name>
<sequence>MTISQAEIRRTIERYLKKYPDEWEGLEPLLVTLNARDAFWSRSTFPIHVTCSAAVVDDTGMILMIKHRALDKWLLPGGHVESRDLNLVSASLRELKEETDIGSQFAVSPQGLDDTPIDIDIHDIPANPKKAEPAHRHADLRFVFRTRYPRVEVQVEEISAYAWRSPMDLHTPRLVEKLTEQAKVSYFL</sequence>
<protein>
    <submittedName>
        <fullName evidence="2">NUDIX domain-containing protein</fullName>
    </submittedName>
</protein>
<dbReference type="EMBL" id="JADOGI010000230">
    <property type="protein sequence ID" value="MBF8192748.1"/>
    <property type="molecule type" value="Genomic_DNA"/>
</dbReference>
<gene>
    <name evidence="2" type="ORF">ITP53_45125</name>
</gene>
<dbReference type="SUPFAM" id="SSF55811">
    <property type="entry name" value="Nudix"/>
    <property type="match status" value="1"/>
</dbReference>
<dbReference type="RefSeq" id="WP_195901633.1">
    <property type="nucleotide sequence ID" value="NZ_JADOGI010000230.1"/>
</dbReference>
<dbReference type="AlphaFoldDB" id="A0A931AIW1"/>
<evidence type="ECO:0000259" key="1">
    <source>
        <dbReference type="PROSITE" id="PS51462"/>
    </source>
</evidence>
<dbReference type="Gene3D" id="3.90.79.10">
    <property type="entry name" value="Nucleoside Triphosphate Pyrophosphohydrolase"/>
    <property type="match status" value="1"/>
</dbReference>
<evidence type="ECO:0000313" key="3">
    <source>
        <dbReference type="Proteomes" id="UP000605361"/>
    </source>
</evidence>